<accession>A0A0F7ZGL7</accession>
<name>A0A0F7ZGL7_9HYPO</name>
<dbReference type="SUPFAM" id="SSF55931">
    <property type="entry name" value="Glutamine synthetase/guanido kinase"/>
    <property type="match status" value="1"/>
</dbReference>
<evidence type="ECO:0000259" key="4">
    <source>
        <dbReference type="PROSITE" id="PS51987"/>
    </source>
</evidence>
<dbReference type="SMART" id="SM01230">
    <property type="entry name" value="Gln-synt_C"/>
    <property type="match status" value="1"/>
</dbReference>
<dbReference type="OrthoDB" id="3364440at2759"/>
<proteinExistence type="inferred from homology"/>
<protein>
    <recommendedName>
        <fullName evidence="4">GS catalytic domain-containing protein</fullName>
    </recommendedName>
</protein>
<feature type="domain" description="GS catalytic" evidence="4">
    <location>
        <begin position="85"/>
        <end position="419"/>
    </location>
</feature>
<dbReference type="EMBL" id="KQ030587">
    <property type="protein sequence ID" value="KJZ71111.1"/>
    <property type="molecule type" value="Genomic_DNA"/>
</dbReference>
<reference evidence="5 6" key="1">
    <citation type="journal article" date="2014" name="Genome Biol. Evol.">
        <title>Comparative genomics and transcriptomics analyses reveal divergent lifestyle features of nematode endoparasitic fungus Hirsutella minnesotensis.</title>
        <authorList>
            <person name="Lai Y."/>
            <person name="Liu K."/>
            <person name="Zhang X."/>
            <person name="Zhang X."/>
            <person name="Li K."/>
            <person name="Wang N."/>
            <person name="Shu C."/>
            <person name="Wu Y."/>
            <person name="Wang C."/>
            <person name="Bushley K.E."/>
            <person name="Xiang M."/>
            <person name="Liu X."/>
        </authorList>
    </citation>
    <scope>NUCLEOTIDE SEQUENCE [LARGE SCALE GENOMIC DNA]</scope>
    <source>
        <strain evidence="5 6">3608</strain>
    </source>
</reference>
<comment type="similarity">
    <text evidence="2 3">Belongs to the glutamine synthetase family.</text>
</comment>
<dbReference type="PANTHER" id="PTHR43785">
    <property type="entry name" value="GAMMA-GLUTAMYLPUTRESCINE SYNTHETASE"/>
    <property type="match status" value="1"/>
</dbReference>
<evidence type="ECO:0000256" key="1">
    <source>
        <dbReference type="ARBA" id="ARBA00022598"/>
    </source>
</evidence>
<evidence type="ECO:0000313" key="5">
    <source>
        <dbReference type="EMBL" id="KJZ71111.1"/>
    </source>
</evidence>
<dbReference type="Gene3D" id="3.30.590.10">
    <property type="entry name" value="Glutamine synthetase/guanido kinase, catalytic domain"/>
    <property type="match status" value="1"/>
</dbReference>
<dbReference type="Pfam" id="PF00120">
    <property type="entry name" value="Gln-synt_C"/>
    <property type="match status" value="1"/>
</dbReference>
<dbReference type="PANTHER" id="PTHR43785:SF2">
    <property type="entry name" value="TYPE-1 GLUTAMINE SYNTHETASE 1"/>
    <property type="match status" value="1"/>
</dbReference>
<dbReference type="GO" id="GO:0004356">
    <property type="term" value="F:glutamine synthetase activity"/>
    <property type="evidence" value="ECO:0007669"/>
    <property type="project" value="InterPro"/>
</dbReference>
<evidence type="ECO:0000313" key="6">
    <source>
        <dbReference type="Proteomes" id="UP000054481"/>
    </source>
</evidence>
<dbReference type="InterPro" id="IPR014746">
    <property type="entry name" value="Gln_synth/guanido_kin_cat_dom"/>
</dbReference>
<dbReference type="PROSITE" id="PS51987">
    <property type="entry name" value="GS_CATALYTIC"/>
    <property type="match status" value="1"/>
</dbReference>
<keyword evidence="1" id="KW-0436">Ligase</keyword>
<dbReference type="InterPro" id="IPR008146">
    <property type="entry name" value="Gln_synth_cat_dom"/>
</dbReference>
<dbReference type="Proteomes" id="UP000054481">
    <property type="component" value="Unassembled WGS sequence"/>
</dbReference>
<evidence type="ECO:0000256" key="2">
    <source>
        <dbReference type="PROSITE-ProRule" id="PRU01331"/>
    </source>
</evidence>
<organism evidence="5 6">
    <name type="scientific">Hirsutella minnesotensis 3608</name>
    <dbReference type="NCBI Taxonomy" id="1043627"/>
    <lineage>
        <taxon>Eukaryota</taxon>
        <taxon>Fungi</taxon>
        <taxon>Dikarya</taxon>
        <taxon>Ascomycota</taxon>
        <taxon>Pezizomycotina</taxon>
        <taxon>Sordariomycetes</taxon>
        <taxon>Hypocreomycetidae</taxon>
        <taxon>Hypocreales</taxon>
        <taxon>Ophiocordycipitaceae</taxon>
        <taxon>Hirsutella</taxon>
    </lineage>
</organism>
<gene>
    <name evidence="5" type="ORF">HIM_09465</name>
</gene>
<evidence type="ECO:0000256" key="3">
    <source>
        <dbReference type="RuleBase" id="RU000384"/>
    </source>
</evidence>
<keyword evidence="6" id="KW-1185">Reference proteome</keyword>
<sequence length="419" mass="45949">MGSWAEVQARFEPEFVWLGYMGCNGTHAVRMFPVAEFAAMVERDEQPSVMAGVISASRNHRLAPGRAPSGVLYLKPDWNSAWAHASGAVRRVEMMASWVDKAGEPAPECARSKLGSLDRAIRQEHRLAVLLGFEVEVVLQPDGSQSEDATLSMIEATVRALMAVGVPVRQFHAELAGHQWEFALGPGPPVDAVDRLVRARKVISDIARAHGAQATLHPRPVATDLGTGAHVHISATPVGQHEVGVPEGFFAGILRHLRAVAAFTLPLDVSYQRVGPGLWSGGHYVCWGWENREVPLRRISTARFEFKPLCPTANPYVALAALLAAGLDGLRSRLTLEPWVDCQHDPATLSEAVRLELGIHQCLPKTIEESLEALAQDDGLRETMGQDLAAAHVAVTREWNSHLRAMDEDKRHKFLLRNY</sequence>
<dbReference type="AlphaFoldDB" id="A0A0F7ZGL7"/>